<evidence type="ECO:0000313" key="3">
    <source>
        <dbReference type="Proteomes" id="UP000056732"/>
    </source>
</evidence>
<proteinExistence type="predicted"/>
<feature type="transmembrane region" description="Helical" evidence="1">
    <location>
        <begin position="142"/>
        <end position="160"/>
    </location>
</feature>
<reference evidence="2 3" key="1">
    <citation type="submission" date="2015-11" db="EMBL/GenBank/DDBJ databases">
        <title>Expanding the genomic diversity of Burkholderia species for the development of highly accurate diagnostics.</title>
        <authorList>
            <person name="Sahl J."/>
            <person name="Keim P."/>
            <person name="Wagner D."/>
        </authorList>
    </citation>
    <scope>NUCLEOTIDE SEQUENCE [LARGE SCALE GENOMIC DNA]</scope>
    <source>
        <strain evidence="2 3">MSMB1137WGS</strain>
    </source>
</reference>
<protein>
    <submittedName>
        <fullName evidence="2">Uncharacterized protein</fullName>
    </submittedName>
</protein>
<keyword evidence="1" id="KW-0812">Transmembrane</keyword>
<dbReference type="EMBL" id="LPDO01000114">
    <property type="protein sequence ID" value="KVT47590.1"/>
    <property type="molecule type" value="Genomic_DNA"/>
</dbReference>
<dbReference type="Proteomes" id="UP000056732">
    <property type="component" value="Unassembled WGS sequence"/>
</dbReference>
<dbReference type="RefSeq" id="WP_059931784.1">
    <property type="nucleotide sequence ID" value="NZ_LPDO01000114.1"/>
</dbReference>
<dbReference type="AlphaFoldDB" id="A0AAW3N4N2"/>
<feature type="transmembrane region" description="Helical" evidence="1">
    <location>
        <begin position="37"/>
        <end position="55"/>
    </location>
</feature>
<accession>A0AAW3N4N2</accession>
<feature type="transmembrane region" description="Helical" evidence="1">
    <location>
        <begin position="61"/>
        <end position="80"/>
    </location>
</feature>
<organism evidence="2 3">
    <name type="scientific">Burkholderia ubonensis</name>
    <dbReference type="NCBI Taxonomy" id="101571"/>
    <lineage>
        <taxon>Bacteria</taxon>
        <taxon>Pseudomonadati</taxon>
        <taxon>Pseudomonadota</taxon>
        <taxon>Betaproteobacteria</taxon>
        <taxon>Burkholderiales</taxon>
        <taxon>Burkholderiaceae</taxon>
        <taxon>Burkholderia</taxon>
        <taxon>Burkholderia cepacia complex</taxon>
    </lineage>
</organism>
<name>A0AAW3N4N2_9BURK</name>
<keyword evidence="1" id="KW-1133">Transmembrane helix</keyword>
<gene>
    <name evidence="2" type="ORF">WK53_12890</name>
</gene>
<feature type="transmembrane region" description="Helical" evidence="1">
    <location>
        <begin position="106"/>
        <end position="130"/>
    </location>
</feature>
<keyword evidence="1" id="KW-0472">Membrane</keyword>
<comment type="caution">
    <text evidence="2">The sequence shown here is derived from an EMBL/GenBank/DDBJ whole genome shotgun (WGS) entry which is preliminary data.</text>
</comment>
<evidence type="ECO:0000256" key="1">
    <source>
        <dbReference type="SAM" id="Phobius"/>
    </source>
</evidence>
<sequence length="235" mass="25960">MSNSQEIPLHEESRFWENTLVKRWVRGHGEDGYDFRLLLYPLAGIFVLLFVLVLFEQIGWALLLSAAVTLFVGVAGYYGAKREILVSSPTTRAVMRARTKQAAERFSSLGAGATVMAIFVHATSVSLALYGHMLLDAMIKDAFSMFIALAFLPVYVCGAVRKLAVARIEELDALRNDATGTTLKFDRKGAVRAIVVQGPAGWSSVSVLEYTVLRFKPDIDEIGRAPCVDNDKSRR</sequence>
<evidence type="ECO:0000313" key="2">
    <source>
        <dbReference type="EMBL" id="KVT47590.1"/>
    </source>
</evidence>